<dbReference type="HOGENOM" id="CLU_054590_7_1_11"/>
<dbReference type="KEGG" id="nno:NONO_c10740"/>
<name>W5TF77_9NOCA</name>
<evidence type="ECO:0000259" key="1">
    <source>
        <dbReference type="Pfam" id="PF01738"/>
    </source>
</evidence>
<dbReference type="Gene3D" id="3.40.50.1820">
    <property type="entry name" value="alpha/beta hydrolase"/>
    <property type="match status" value="1"/>
</dbReference>
<dbReference type="Proteomes" id="UP000019150">
    <property type="component" value="Chromosome"/>
</dbReference>
<sequence length="241" mass="25592">MNQTRIDTPHGVIDAELVRPEGSGPWPGVVVIHDVLGVNDDLREITRTVAAAGYLTVAPRLTDGSGPRCLVGLFRDFNRGHGIAFDRITAAREYLKGQADCTGRVGVVGFCIGGGFALATATDGFDASAPFYGNLPKNPQEALRGSCPVVGSFGRRDPSLIGAGDKLATALAHNDIPHDVKTYPGVGHGFANHWNAGPMTPVLRVTGFGYQQGAAEDAWRRVFDFFDTHLRPGTPGPDAEE</sequence>
<accession>W5TF77</accession>
<dbReference type="STRING" id="1415166.NONO_c10740"/>
<gene>
    <name evidence="2" type="ORF">NONO_c10740</name>
</gene>
<dbReference type="InterPro" id="IPR051049">
    <property type="entry name" value="Dienelactone_hydrolase-like"/>
</dbReference>
<evidence type="ECO:0000313" key="3">
    <source>
        <dbReference type="Proteomes" id="UP000019150"/>
    </source>
</evidence>
<dbReference type="PANTHER" id="PTHR46623:SF6">
    <property type="entry name" value="ALPHA_BETA-HYDROLASES SUPERFAMILY PROTEIN"/>
    <property type="match status" value="1"/>
</dbReference>
<dbReference type="RefSeq" id="WP_025347401.1">
    <property type="nucleotide sequence ID" value="NZ_CP006850.1"/>
</dbReference>
<reference evidence="2 3" key="1">
    <citation type="journal article" date="2014" name="Appl. Environ. Microbiol.">
        <title>Insights into the Microbial Degradation of Rubber and Gutta-Percha by Analysis of the Complete Genome of Nocardia nova SH22a.</title>
        <authorList>
            <person name="Luo Q."/>
            <person name="Hiessl S."/>
            <person name="Poehlein A."/>
            <person name="Daniel R."/>
            <person name="Steinbuchel A."/>
        </authorList>
    </citation>
    <scope>NUCLEOTIDE SEQUENCE [LARGE SCALE GENOMIC DNA]</scope>
    <source>
        <strain evidence="2">SH22a</strain>
    </source>
</reference>
<dbReference type="SUPFAM" id="SSF53474">
    <property type="entry name" value="alpha/beta-Hydrolases"/>
    <property type="match status" value="1"/>
</dbReference>
<keyword evidence="2" id="KW-0378">Hydrolase</keyword>
<dbReference type="eggNOG" id="COG0412">
    <property type="taxonomic scope" value="Bacteria"/>
</dbReference>
<protein>
    <submittedName>
        <fullName evidence="2">Dienelactone hydrolase family protein</fullName>
    </submittedName>
</protein>
<dbReference type="PANTHER" id="PTHR46623">
    <property type="entry name" value="CARBOXYMETHYLENEBUTENOLIDASE-RELATED"/>
    <property type="match status" value="1"/>
</dbReference>
<proteinExistence type="predicted"/>
<dbReference type="GO" id="GO:0016787">
    <property type="term" value="F:hydrolase activity"/>
    <property type="evidence" value="ECO:0007669"/>
    <property type="project" value="UniProtKB-KW"/>
</dbReference>
<evidence type="ECO:0000313" key="2">
    <source>
        <dbReference type="EMBL" id="AHH15881.1"/>
    </source>
</evidence>
<dbReference type="AlphaFoldDB" id="W5TF77"/>
<keyword evidence="3" id="KW-1185">Reference proteome</keyword>
<dbReference type="InterPro" id="IPR029058">
    <property type="entry name" value="AB_hydrolase_fold"/>
</dbReference>
<dbReference type="EMBL" id="CP006850">
    <property type="protein sequence ID" value="AHH15881.1"/>
    <property type="molecule type" value="Genomic_DNA"/>
</dbReference>
<dbReference type="InterPro" id="IPR002925">
    <property type="entry name" value="Dienelactn_hydro"/>
</dbReference>
<organism evidence="2 3">
    <name type="scientific">Nocardia nova SH22a</name>
    <dbReference type="NCBI Taxonomy" id="1415166"/>
    <lineage>
        <taxon>Bacteria</taxon>
        <taxon>Bacillati</taxon>
        <taxon>Actinomycetota</taxon>
        <taxon>Actinomycetes</taxon>
        <taxon>Mycobacteriales</taxon>
        <taxon>Nocardiaceae</taxon>
        <taxon>Nocardia</taxon>
    </lineage>
</organism>
<feature type="domain" description="Dienelactone hydrolase" evidence="1">
    <location>
        <begin position="13"/>
        <end position="229"/>
    </location>
</feature>
<dbReference type="OrthoDB" id="3208682at2"/>
<dbReference type="PATRIC" id="fig|1415166.3.peg.1088"/>
<dbReference type="Pfam" id="PF01738">
    <property type="entry name" value="DLH"/>
    <property type="match status" value="1"/>
</dbReference>